<dbReference type="EMBL" id="JAOWLY010000009">
    <property type="protein sequence ID" value="MDG4984456.1"/>
    <property type="molecule type" value="Genomic_DNA"/>
</dbReference>
<protein>
    <submittedName>
        <fullName evidence="2">Glycosyltransferase</fullName>
    </submittedName>
</protein>
<feature type="domain" description="Glycosyl transferase family 1" evidence="1">
    <location>
        <begin position="581"/>
        <end position="720"/>
    </location>
</feature>
<sequence>MFLKTNSIKKRINKLKKIEDNYHNNVNGSKVVADYTSLFKENMNLNENYFFVESYAGRALSISIFKLVQDIISQRSKAKIFISNTNFTDFKNFFSQKELEKIIFVKKNSLQYLRALVISKTILTDYYLPTYFMARKEQTVINTGEGFVGFWINDISQTEKIIQHTLLHSNRLLFDGIKPEIIMERLRIEEIKEYSYKKYSYGEKREKEELSLIVLPRDSSFRLVSKLDEFVLKYLINDNFYIITHPEDIKHYQESKFKNSIRSFDVGVENIASLAEKVYSESDLILNKTIFSGANRFKINNTDVVTYDPGEENYSSDLSLSVFSGNWQKMSLTKKNIVIYAGGFANNGVTASAINLSQNIDYSKYNLIFLDKLNYNLESSQNLAKVSQKSNVIFRSGQMNLEVSEQIIASQVQAGKGIVEVARKKYAELIFLRESKRIMGDVTIDSAVDFSGYVVFWSAVLGFSTANKKSIFQHNDLKAETEKVINGEFKHKYKLPRVFQLYKYYDSIISVGKKTLELNRINLKKYAAFDKFKYVPNSLNLEEIRSKADELGVTLVHHEAKYYALRVDEETMLVEKVRIPNPEEYTLVSIGRMSPEKDQKKLINAFSRASNFLPQTAKLFILGDGILRQELEHQIKNLGLENKIILTGQVQNPFYFLRHSNGFILTSNHEGQPMVLLECLALNVPIIATDIAGNRSVLGEVLPEALVDNNEEAIVEKIIAQFQSGVSETSKYDIANYNKIALEKFYDCVVRGESV</sequence>
<name>A0A9X4S770_9LACT</name>
<organism evidence="2 3">
    <name type="scientific">Lactococcus lactis</name>
    <dbReference type="NCBI Taxonomy" id="1358"/>
    <lineage>
        <taxon>Bacteria</taxon>
        <taxon>Bacillati</taxon>
        <taxon>Bacillota</taxon>
        <taxon>Bacilli</taxon>
        <taxon>Lactobacillales</taxon>
        <taxon>Streptococcaceae</taxon>
        <taxon>Lactococcus</taxon>
    </lineage>
</organism>
<evidence type="ECO:0000313" key="3">
    <source>
        <dbReference type="Proteomes" id="UP001152614"/>
    </source>
</evidence>
<dbReference type="AlphaFoldDB" id="A0A9X4S770"/>
<reference evidence="2" key="1">
    <citation type="submission" date="2022-10" db="EMBL/GenBank/DDBJ databases">
        <authorList>
            <person name="Turner M.S."/>
            <person name="Huang W."/>
        </authorList>
    </citation>
    <scope>NUCLEOTIDE SEQUENCE</scope>
    <source>
        <strain evidence="2">3</strain>
    </source>
</reference>
<gene>
    <name evidence="2" type="ORF">OGZ51_09900</name>
</gene>
<dbReference type="InterPro" id="IPR043149">
    <property type="entry name" value="TagF_N"/>
</dbReference>
<evidence type="ECO:0000313" key="2">
    <source>
        <dbReference type="EMBL" id="MDG4984456.1"/>
    </source>
</evidence>
<comment type="caution">
    <text evidence="2">The sequence shown here is derived from an EMBL/GenBank/DDBJ whole genome shotgun (WGS) entry which is preliminary data.</text>
</comment>
<dbReference type="PANTHER" id="PTHR12526">
    <property type="entry name" value="GLYCOSYLTRANSFERASE"/>
    <property type="match status" value="1"/>
</dbReference>
<dbReference type="GO" id="GO:0016757">
    <property type="term" value="F:glycosyltransferase activity"/>
    <property type="evidence" value="ECO:0007669"/>
    <property type="project" value="InterPro"/>
</dbReference>
<reference evidence="2" key="2">
    <citation type="journal article" date="2023" name="Food Microbiol.">
        <title>Evaluation of the fermentation potential of lactic acid bacteria isolated from herbs, fruits and vegetables as starter cultures in nut-based milk alternatives.</title>
        <authorList>
            <person name="Huang W."/>
            <person name="Dong A."/>
            <person name="Pham H.T."/>
            <person name="Zhou C."/>
            <person name="Huo Z."/>
            <person name="Watjen A.P."/>
            <person name="Prakash S."/>
            <person name="Bang-Berthelsen C.H."/>
            <person name="Turner M.S."/>
        </authorList>
    </citation>
    <scope>NUCLEOTIDE SEQUENCE</scope>
    <source>
        <strain evidence="2">3</strain>
    </source>
</reference>
<dbReference type="Gene3D" id="3.40.50.11820">
    <property type="match status" value="1"/>
</dbReference>
<dbReference type="InterPro" id="IPR001296">
    <property type="entry name" value="Glyco_trans_1"/>
</dbReference>
<dbReference type="SUPFAM" id="SSF53756">
    <property type="entry name" value="UDP-Glycosyltransferase/glycogen phosphorylase"/>
    <property type="match status" value="1"/>
</dbReference>
<dbReference type="RefSeq" id="WP_278218434.1">
    <property type="nucleotide sequence ID" value="NZ_JAOWLJ010000003.1"/>
</dbReference>
<dbReference type="Gene3D" id="3.40.50.2000">
    <property type="entry name" value="Glycogen Phosphorylase B"/>
    <property type="match status" value="2"/>
</dbReference>
<dbReference type="Proteomes" id="UP001152614">
    <property type="component" value="Unassembled WGS sequence"/>
</dbReference>
<accession>A0A9X4S770</accession>
<dbReference type="CDD" id="cd03811">
    <property type="entry name" value="GT4_GT28_WabH-like"/>
    <property type="match status" value="1"/>
</dbReference>
<proteinExistence type="predicted"/>
<dbReference type="PANTHER" id="PTHR12526:SF630">
    <property type="entry name" value="GLYCOSYLTRANSFERASE"/>
    <property type="match status" value="1"/>
</dbReference>
<evidence type="ECO:0000259" key="1">
    <source>
        <dbReference type="Pfam" id="PF00534"/>
    </source>
</evidence>
<dbReference type="Pfam" id="PF00534">
    <property type="entry name" value="Glycos_transf_1"/>
    <property type="match status" value="1"/>
</dbReference>